<evidence type="ECO:0000313" key="1">
    <source>
        <dbReference type="EMBL" id="BBO35695.1"/>
    </source>
</evidence>
<dbReference type="EMBL" id="AP021861">
    <property type="protein sequence ID" value="BBO35695.1"/>
    <property type="molecule type" value="Genomic_DNA"/>
</dbReference>
<dbReference type="KEGG" id="lpav:PLANPX_5307"/>
<accession>A0A5K7XH31</accession>
<evidence type="ECO:0000313" key="2">
    <source>
        <dbReference type="Proteomes" id="UP000326837"/>
    </source>
</evidence>
<reference evidence="2" key="1">
    <citation type="submission" date="2019-10" db="EMBL/GenBank/DDBJ databases">
        <title>Lacipirellula parvula gen. nov., sp. nov., representing a lineage of planctomycetes widespread in freshwater anoxic habitats, and description of the family Lacipirellulaceae.</title>
        <authorList>
            <person name="Dedysh S.N."/>
            <person name="Kulichevskaya I.S."/>
            <person name="Beletsky A.V."/>
            <person name="Rakitin A.L."/>
            <person name="Mardanov A.V."/>
            <person name="Ivanova A.A."/>
            <person name="Saltykova V.X."/>
            <person name="Rijpstra W.I.C."/>
            <person name="Sinninghe Damste J.S."/>
            <person name="Ravin N.V."/>
        </authorList>
    </citation>
    <scope>NUCLEOTIDE SEQUENCE [LARGE SCALE GENOMIC DNA]</scope>
    <source>
        <strain evidence="2">PX69</strain>
    </source>
</reference>
<sequence length="61" mass="6584">MASDPVPTIRCGKDSFVRHTQMNAGRVSRGEPAFNLILDVTLGDDEYVPGEITPPPADEAE</sequence>
<keyword evidence="2" id="KW-1185">Reference proteome</keyword>
<proteinExistence type="predicted"/>
<gene>
    <name evidence="1" type="ORF">PLANPX_5307</name>
</gene>
<dbReference type="Proteomes" id="UP000326837">
    <property type="component" value="Chromosome"/>
</dbReference>
<name>A0A5K7XH31_9BACT</name>
<organism evidence="1 2">
    <name type="scientific">Lacipirellula parvula</name>
    <dbReference type="NCBI Taxonomy" id="2650471"/>
    <lineage>
        <taxon>Bacteria</taxon>
        <taxon>Pseudomonadati</taxon>
        <taxon>Planctomycetota</taxon>
        <taxon>Planctomycetia</taxon>
        <taxon>Pirellulales</taxon>
        <taxon>Lacipirellulaceae</taxon>
        <taxon>Lacipirellula</taxon>
    </lineage>
</organism>
<protein>
    <submittedName>
        <fullName evidence="1">Uncharacterized protein</fullName>
    </submittedName>
</protein>
<dbReference type="AlphaFoldDB" id="A0A5K7XH31"/>